<protein>
    <recommendedName>
        <fullName evidence="11">Protease HtpX homolog</fullName>
        <ecNumber evidence="11">3.4.24.-</ecNumber>
    </recommendedName>
</protein>
<dbReference type="GO" id="GO:0006508">
    <property type="term" value="P:proteolysis"/>
    <property type="evidence" value="ECO:0007669"/>
    <property type="project" value="UniProtKB-KW"/>
</dbReference>
<dbReference type="EMBL" id="PEZD01000044">
    <property type="protein sequence ID" value="PIS17173.1"/>
    <property type="molecule type" value="Genomic_DNA"/>
</dbReference>
<comment type="similarity">
    <text evidence="1 11">Belongs to the peptidase M48B family.</text>
</comment>
<dbReference type="GO" id="GO:0004222">
    <property type="term" value="F:metalloendopeptidase activity"/>
    <property type="evidence" value="ECO:0007669"/>
    <property type="project" value="UniProtKB-UniRule"/>
</dbReference>
<evidence type="ECO:0000313" key="14">
    <source>
        <dbReference type="Proteomes" id="UP000229675"/>
    </source>
</evidence>
<keyword evidence="4 11" id="KW-0812">Transmembrane</keyword>
<feature type="binding site" evidence="11">
    <location>
        <position position="207"/>
    </location>
    <ligand>
        <name>Zn(2+)</name>
        <dbReference type="ChEBI" id="CHEBI:29105"/>
        <note>catalytic</note>
    </ligand>
</feature>
<keyword evidence="7 11" id="KW-0862">Zinc</keyword>
<evidence type="ECO:0000256" key="5">
    <source>
        <dbReference type="ARBA" id="ARBA00022723"/>
    </source>
</evidence>
<dbReference type="AlphaFoldDB" id="A0A2H0WWY8"/>
<dbReference type="GO" id="GO:0008270">
    <property type="term" value="F:zinc ion binding"/>
    <property type="evidence" value="ECO:0007669"/>
    <property type="project" value="UniProtKB-UniRule"/>
</dbReference>
<dbReference type="Gene3D" id="3.30.2010.10">
    <property type="entry name" value="Metalloproteases ('zincins'), catalytic domain"/>
    <property type="match status" value="1"/>
</dbReference>
<evidence type="ECO:0000256" key="6">
    <source>
        <dbReference type="ARBA" id="ARBA00022801"/>
    </source>
</evidence>
<feature type="binding site" evidence="11">
    <location>
        <position position="133"/>
    </location>
    <ligand>
        <name>Zn(2+)</name>
        <dbReference type="ChEBI" id="CHEBI:29105"/>
        <note>catalytic</note>
    </ligand>
</feature>
<dbReference type="PANTHER" id="PTHR43221:SF2">
    <property type="entry name" value="PROTEASE HTPX HOMOLOG"/>
    <property type="match status" value="1"/>
</dbReference>
<keyword evidence="5 11" id="KW-0479">Metal-binding</keyword>
<organism evidence="13 14">
    <name type="scientific">Candidatus Nealsonbacteria bacterium CG09_land_8_20_14_0_10_42_14</name>
    <dbReference type="NCBI Taxonomy" id="1974707"/>
    <lineage>
        <taxon>Bacteria</taxon>
        <taxon>Candidatus Nealsoniibacteriota</taxon>
    </lineage>
</organism>
<keyword evidence="3 11" id="KW-0645">Protease</keyword>
<evidence type="ECO:0000256" key="7">
    <source>
        <dbReference type="ARBA" id="ARBA00022833"/>
    </source>
</evidence>
<comment type="caution">
    <text evidence="13">The sequence shown here is derived from an EMBL/GenBank/DDBJ whole genome shotgun (WGS) entry which is preliminary data.</text>
</comment>
<feature type="transmembrane region" description="Helical" evidence="11">
    <location>
        <begin position="7"/>
        <end position="26"/>
    </location>
</feature>
<evidence type="ECO:0000256" key="1">
    <source>
        <dbReference type="ARBA" id="ARBA00009779"/>
    </source>
</evidence>
<evidence type="ECO:0000256" key="11">
    <source>
        <dbReference type="HAMAP-Rule" id="MF_00188"/>
    </source>
</evidence>
<feature type="transmembrane region" description="Helical" evidence="11">
    <location>
        <begin position="177"/>
        <end position="198"/>
    </location>
</feature>
<dbReference type="InterPro" id="IPR022919">
    <property type="entry name" value="Pept_M48_protease_HtpX"/>
</dbReference>
<evidence type="ECO:0000256" key="4">
    <source>
        <dbReference type="ARBA" id="ARBA00022692"/>
    </source>
</evidence>
<dbReference type="InterPro" id="IPR050083">
    <property type="entry name" value="HtpX_protease"/>
</dbReference>
<comment type="cofactor">
    <cofactor evidence="11">
        <name>Zn(2+)</name>
        <dbReference type="ChEBI" id="CHEBI:29105"/>
    </cofactor>
    <text evidence="11">Binds 1 zinc ion per subunit.</text>
</comment>
<dbReference type="Proteomes" id="UP000229675">
    <property type="component" value="Unassembled WGS sequence"/>
</dbReference>
<keyword evidence="10 11" id="KW-0472">Membrane</keyword>
<evidence type="ECO:0000256" key="3">
    <source>
        <dbReference type="ARBA" id="ARBA00022670"/>
    </source>
</evidence>
<gene>
    <name evidence="11" type="primary">htpX</name>
    <name evidence="13" type="ORF">COT59_02045</name>
</gene>
<sequence length="281" mass="30939">MQTKISFLLLGFFILVIGTGYLFSYVYGNSNILYFAVIFSVLMSSVSYWFSDKIILKMAKAREIKESENPEIYNILKNLCLKASLPLPKVYLIKEQQPNAFATGRNKNHAVVAVTEGLLAKLSRQELEGVIGHELSHIQNKDMLLQTMVVVLVGFISILSRWFLWGQIFGGRRNNQGGALAILGLAAAILAPLAAMLIQLAISRKREFLADASAAHLTLNPRGLALALEKIAADRNPMKTAQPATAHLYIVNPLKGGGIAKLFMTHPPVEERVKALGVLRI</sequence>
<evidence type="ECO:0000256" key="2">
    <source>
        <dbReference type="ARBA" id="ARBA00022475"/>
    </source>
</evidence>
<feature type="binding site" evidence="11">
    <location>
        <position position="137"/>
    </location>
    <ligand>
        <name>Zn(2+)</name>
        <dbReference type="ChEBI" id="CHEBI:29105"/>
        <note>catalytic</note>
    </ligand>
</feature>
<feature type="active site" evidence="11">
    <location>
        <position position="134"/>
    </location>
</feature>
<comment type="subcellular location">
    <subcellularLocation>
        <location evidence="11">Cell membrane</location>
        <topology evidence="11">Multi-pass membrane protein</topology>
    </subcellularLocation>
</comment>
<dbReference type="InterPro" id="IPR001915">
    <property type="entry name" value="Peptidase_M48"/>
</dbReference>
<dbReference type="HAMAP" id="MF_00188">
    <property type="entry name" value="Pept_M48_protease_HtpX"/>
    <property type="match status" value="1"/>
</dbReference>
<name>A0A2H0WWY8_9BACT</name>
<proteinExistence type="inferred from homology"/>
<feature type="transmembrane region" description="Helical" evidence="11">
    <location>
        <begin position="32"/>
        <end position="50"/>
    </location>
</feature>
<evidence type="ECO:0000256" key="8">
    <source>
        <dbReference type="ARBA" id="ARBA00022989"/>
    </source>
</evidence>
<reference evidence="14" key="1">
    <citation type="submission" date="2017-09" db="EMBL/GenBank/DDBJ databases">
        <title>Depth-based differentiation of microbial function through sediment-hosted aquifers and enrichment of novel symbionts in the deep terrestrial subsurface.</title>
        <authorList>
            <person name="Probst A.J."/>
            <person name="Ladd B."/>
            <person name="Jarett J.K."/>
            <person name="Geller-Mcgrath D.E."/>
            <person name="Sieber C.M.K."/>
            <person name="Emerson J.B."/>
            <person name="Anantharaman K."/>
            <person name="Thomas B.C."/>
            <person name="Malmstrom R."/>
            <person name="Stieglmeier M."/>
            <person name="Klingl A."/>
            <person name="Woyke T."/>
            <person name="Ryan C.M."/>
            <person name="Banfield J.F."/>
        </authorList>
    </citation>
    <scope>NUCLEOTIDE SEQUENCE [LARGE SCALE GENOMIC DNA]</scope>
</reference>
<feature type="domain" description="Peptidase M48" evidence="12">
    <location>
        <begin position="67"/>
        <end position="276"/>
    </location>
</feature>
<keyword evidence="8 11" id="KW-1133">Transmembrane helix</keyword>
<keyword evidence="6 11" id="KW-0378">Hydrolase</keyword>
<dbReference type="Pfam" id="PF01435">
    <property type="entry name" value="Peptidase_M48"/>
    <property type="match status" value="1"/>
</dbReference>
<dbReference type="GO" id="GO:0005886">
    <property type="term" value="C:plasma membrane"/>
    <property type="evidence" value="ECO:0007669"/>
    <property type="project" value="UniProtKB-SubCell"/>
</dbReference>
<accession>A0A2H0WWY8</accession>
<keyword evidence="2 11" id="KW-1003">Cell membrane</keyword>
<dbReference type="PANTHER" id="PTHR43221">
    <property type="entry name" value="PROTEASE HTPX"/>
    <property type="match status" value="1"/>
</dbReference>
<evidence type="ECO:0000256" key="10">
    <source>
        <dbReference type="ARBA" id="ARBA00023136"/>
    </source>
</evidence>
<evidence type="ECO:0000256" key="9">
    <source>
        <dbReference type="ARBA" id="ARBA00023049"/>
    </source>
</evidence>
<feature type="transmembrane region" description="Helical" evidence="11">
    <location>
        <begin position="143"/>
        <end position="165"/>
    </location>
</feature>
<evidence type="ECO:0000259" key="12">
    <source>
        <dbReference type="Pfam" id="PF01435"/>
    </source>
</evidence>
<keyword evidence="9 11" id="KW-0482">Metalloprotease</keyword>
<evidence type="ECO:0000313" key="13">
    <source>
        <dbReference type="EMBL" id="PIS17173.1"/>
    </source>
</evidence>
<dbReference type="EC" id="3.4.24.-" evidence="11"/>